<feature type="transmembrane region" description="Helical" evidence="6">
    <location>
        <begin position="526"/>
        <end position="550"/>
    </location>
</feature>
<evidence type="ECO:0000256" key="5">
    <source>
        <dbReference type="SAM" id="MobiDB-lite"/>
    </source>
</evidence>
<dbReference type="InterPro" id="IPR036396">
    <property type="entry name" value="Cyt_P450_sf"/>
</dbReference>
<reference evidence="8 9" key="1">
    <citation type="submission" date="2023-08" db="EMBL/GenBank/DDBJ databases">
        <title>Black Yeasts Isolated from many extreme environments.</title>
        <authorList>
            <person name="Coleine C."/>
            <person name="Stajich J.E."/>
            <person name="Selbmann L."/>
        </authorList>
    </citation>
    <scope>NUCLEOTIDE SEQUENCE [LARGE SCALE GENOMIC DNA]</scope>
    <source>
        <strain evidence="8 9">CCFEE 5792</strain>
    </source>
</reference>
<dbReference type="AlphaFoldDB" id="A0AAV9NSW7"/>
<dbReference type="InterPro" id="IPR002401">
    <property type="entry name" value="Cyt_P450_E_grp-I"/>
</dbReference>
<keyword evidence="6" id="KW-0812">Transmembrane</keyword>
<evidence type="ECO:0000256" key="1">
    <source>
        <dbReference type="ARBA" id="ARBA00022723"/>
    </source>
</evidence>
<dbReference type="InterPro" id="IPR056120">
    <property type="entry name" value="DUF7703"/>
</dbReference>
<organism evidence="8 9">
    <name type="scientific">Exophiala bonariae</name>
    <dbReference type="NCBI Taxonomy" id="1690606"/>
    <lineage>
        <taxon>Eukaryota</taxon>
        <taxon>Fungi</taxon>
        <taxon>Dikarya</taxon>
        <taxon>Ascomycota</taxon>
        <taxon>Pezizomycotina</taxon>
        <taxon>Eurotiomycetes</taxon>
        <taxon>Chaetothyriomycetidae</taxon>
        <taxon>Chaetothyriales</taxon>
        <taxon>Herpotrichiellaceae</taxon>
        <taxon>Exophiala</taxon>
    </lineage>
</organism>
<sequence length="877" mass="98683">MPYKYQRRFVVVVKKTLKTICLLQVVALTINVWVLIKQQVLTLILVFLIGRLIYRRYFSPLSPYPGPFLASLTRLWKVWIVSKGQLQEDFIQIHRKYGPIVRVGPNELSFASPEAARDILAPGNGFTKTEFYNVFPPKDFPDIFTETREWKHAAMKRVAVVPYSLASVQKMSTWIEDVQRQMVEKLRQYADGGKICDLGDLLHWFAFDVVGEFAFSQRYGFLEQEKDVGGTIAFIDSIQWYHGLCGQVPELRHILLFNPLLQYIINKIGMPKLTEMAMGEVRKRRQSGAAFLSPDRKDLLGQLIQGGDKSPTSFSEMDIFAISHGAIGAGADSTASTMQSFCHFVLSNPDVYSRLAAEVRGAGLSSQVSWQEAQDLPYFQACLMETMRMRPAVGLSIPRYVPSIGATIDGKRYPGGMVASTNAWVVHRDETLYGEYPDKFWPERWLKNDVKEMKKHMYQFGGGGHLCIGRNLAQFEMNKILPQLIMNFDFELRIMTSNSTSSSSSPSSAGLGITGGYEGDSLALKVIIAFFLGLSMYNVVELLILIFGTFTKFKGLYFWSLVISSLGIIPYSLGFIFKYFSILTGGGKWFSVFLLSIGWYPMVTGQAIVLWSRLHLIVTGETGDKILLYTKWMIITNAIVLHIPTTVLTCGSNSDTSTEVFVRGYNVMEKIQMCGFFLQEIILSSIYILETIRILRSSVKGNTHRLMYQLMAINILIIIMDLALLGLECASLYILETTTKPVFYSIKLKLEFAILGKLVHFVGGPRSNGRASTALSEPEKRNGSNTHRRKSTASKADENDISEFVDLTKIKTDVTRTSHPGRNSSAVRPDPNDLNIDLEIARMEHWDTLPSSVQGSNGEIHSTRKLESLKRYYSGAS</sequence>
<dbReference type="GeneID" id="89968497"/>
<dbReference type="GO" id="GO:0005506">
    <property type="term" value="F:iron ion binding"/>
    <property type="evidence" value="ECO:0007669"/>
    <property type="project" value="InterPro"/>
</dbReference>
<gene>
    <name evidence="8" type="ORF">LTR84_000275</name>
</gene>
<evidence type="ECO:0000313" key="9">
    <source>
        <dbReference type="Proteomes" id="UP001358417"/>
    </source>
</evidence>
<evidence type="ECO:0000256" key="4">
    <source>
        <dbReference type="PIRSR" id="PIRSR602401-1"/>
    </source>
</evidence>
<dbReference type="GO" id="GO:0016705">
    <property type="term" value="F:oxidoreductase activity, acting on paired donors, with incorporation or reduction of molecular oxygen"/>
    <property type="evidence" value="ECO:0007669"/>
    <property type="project" value="InterPro"/>
</dbReference>
<feature type="transmembrane region" description="Helical" evidence="6">
    <location>
        <begin position="556"/>
        <end position="577"/>
    </location>
</feature>
<dbReference type="CDD" id="cd11060">
    <property type="entry name" value="CYP57A1-like"/>
    <property type="match status" value="1"/>
</dbReference>
<keyword evidence="3 4" id="KW-0408">Iron</keyword>
<dbReference type="EMBL" id="JAVRRD010000001">
    <property type="protein sequence ID" value="KAK5064442.1"/>
    <property type="molecule type" value="Genomic_DNA"/>
</dbReference>
<keyword evidence="2" id="KW-0560">Oxidoreductase</keyword>
<keyword evidence="6" id="KW-0472">Membrane</keyword>
<evidence type="ECO:0000259" key="7">
    <source>
        <dbReference type="Pfam" id="PF24802"/>
    </source>
</evidence>
<dbReference type="SUPFAM" id="SSF48264">
    <property type="entry name" value="Cytochrome P450"/>
    <property type="match status" value="1"/>
</dbReference>
<accession>A0AAV9NSW7</accession>
<feature type="transmembrane region" description="Helical" evidence="6">
    <location>
        <begin position="710"/>
        <end position="735"/>
    </location>
</feature>
<dbReference type="Pfam" id="PF24802">
    <property type="entry name" value="DUF7703"/>
    <property type="match status" value="1"/>
</dbReference>
<protein>
    <recommendedName>
        <fullName evidence="7">DUF7703 domain-containing protein</fullName>
    </recommendedName>
</protein>
<dbReference type="RefSeq" id="XP_064711766.1">
    <property type="nucleotide sequence ID" value="XM_064843906.1"/>
</dbReference>
<dbReference type="InterPro" id="IPR017972">
    <property type="entry name" value="Cyt_P450_CS"/>
</dbReference>
<dbReference type="Pfam" id="PF00067">
    <property type="entry name" value="p450"/>
    <property type="match status" value="1"/>
</dbReference>
<dbReference type="PRINTS" id="PR00463">
    <property type="entry name" value="EP450I"/>
</dbReference>
<proteinExistence type="predicted"/>
<keyword evidence="4" id="KW-0349">Heme</keyword>
<dbReference type="PANTHER" id="PTHR37013:SF3">
    <property type="entry name" value="INTEGRAL MEMBRANE PROTEIN (AFU_ORTHOLOGUE AFUA_1G05950)"/>
    <property type="match status" value="1"/>
</dbReference>
<evidence type="ECO:0000256" key="6">
    <source>
        <dbReference type="SAM" id="Phobius"/>
    </source>
</evidence>
<dbReference type="PRINTS" id="PR00385">
    <property type="entry name" value="P450"/>
</dbReference>
<dbReference type="PANTHER" id="PTHR37013">
    <property type="entry name" value="INTEGRAL MEMBRANE PROTEIN (AFU_ORTHOLOGUE AFUA_1G05950)-RELATED"/>
    <property type="match status" value="1"/>
</dbReference>
<dbReference type="Proteomes" id="UP001358417">
    <property type="component" value="Unassembled WGS sequence"/>
</dbReference>
<dbReference type="GO" id="GO:0004497">
    <property type="term" value="F:monooxygenase activity"/>
    <property type="evidence" value="ECO:0007669"/>
    <property type="project" value="InterPro"/>
</dbReference>
<dbReference type="GO" id="GO:0020037">
    <property type="term" value="F:heme binding"/>
    <property type="evidence" value="ECO:0007669"/>
    <property type="project" value="InterPro"/>
</dbReference>
<feature type="region of interest" description="Disordered" evidence="5">
    <location>
        <begin position="767"/>
        <end position="797"/>
    </location>
</feature>
<feature type="transmembrane region" description="Helical" evidence="6">
    <location>
        <begin position="670"/>
        <end position="689"/>
    </location>
</feature>
<name>A0AAV9NSW7_9EURO</name>
<comment type="caution">
    <text evidence="8">The sequence shown here is derived from an EMBL/GenBank/DDBJ whole genome shotgun (WGS) entry which is preliminary data.</text>
</comment>
<dbReference type="PROSITE" id="PS00086">
    <property type="entry name" value="CYTOCHROME_P450"/>
    <property type="match status" value="1"/>
</dbReference>
<feature type="binding site" description="axial binding residue" evidence="4">
    <location>
        <position position="467"/>
    </location>
    <ligand>
        <name>heme</name>
        <dbReference type="ChEBI" id="CHEBI:30413"/>
    </ligand>
    <ligandPart>
        <name>Fe</name>
        <dbReference type="ChEBI" id="CHEBI:18248"/>
    </ligandPart>
</feature>
<evidence type="ECO:0000256" key="3">
    <source>
        <dbReference type="ARBA" id="ARBA00023004"/>
    </source>
</evidence>
<dbReference type="InterPro" id="IPR001128">
    <property type="entry name" value="Cyt_P450"/>
</dbReference>
<dbReference type="Gene3D" id="1.10.630.10">
    <property type="entry name" value="Cytochrome P450"/>
    <property type="match status" value="1"/>
</dbReference>
<keyword evidence="9" id="KW-1185">Reference proteome</keyword>
<feature type="domain" description="DUF7703" evidence="7">
    <location>
        <begin position="526"/>
        <end position="762"/>
    </location>
</feature>
<evidence type="ECO:0000256" key="2">
    <source>
        <dbReference type="ARBA" id="ARBA00023002"/>
    </source>
</evidence>
<keyword evidence="1 4" id="KW-0479">Metal-binding</keyword>
<feature type="transmembrane region" description="Helical" evidence="6">
    <location>
        <begin position="589"/>
        <end position="611"/>
    </location>
</feature>
<evidence type="ECO:0000313" key="8">
    <source>
        <dbReference type="EMBL" id="KAK5064442.1"/>
    </source>
</evidence>
<keyword evidence="6" id="KW-1133">Transmembrane helix</keyword>
<comment type="cofactor">
    <cofactor evidence="4">
        <name>heme</name>
        <dbReference type="ChEBI" id="CHEBI:30413"/>
    </cofactor>
</comment>